<name>A0A7R8YXW1_HERIL</name>
<feature type="compositionally biased region" description="Basic and acidic residues" evidence="6">
    <location>
        <begin position="200"/>
        <end position="226"/>
    </location>
</feature>
<dbReference type="InterPro" id="IPR054113">
    <property type="entry name" value="ORC6_cyclin-like_2nd"/>
</dbReference>
<dbReference type="GO" id="GO:0006270">
    <property type="term" value="P:DNA replication initiation"/>
    <property type="evidence" value="ECO:0007669"/>
    <property type="project" value="TreeGrafter"/>
</dbReference>
<keyword evidence="10" id="KW-1185">Reference proteome</keyword>
<evidence type="ECO:0000256" key="4">
    <source>
        <dbReference type="ARBA" id="ARBA00023125"/>
    </source>
</evidence>
<dbReference type="Gene3D" id="1.10.472.10">
    <property type="entry name" value="Cyclin-like"/>
    <property type="match status" value="1"/>
</dbReference>
<dbReference type="EMBL" id="LR899012">
    <property type="protein sequence ID" value="CAD7088895.1"/>
    <property type="molecule type" value="Genomic_DNA"/>
</dbReference>
<organism evidence="9 10">
    <name type="scientific">Hermetia illucens</name>
    <name type="common">Black soldier fly</name>
    <dbReference type="NCBI Taxonomy" id="343691"/>
    <lineage>
        <taxon>Eukaryota</taxon>
        <taxon>Metazoa</taxon>
        <taxon>Ecdysozoa</taxon>
        <taxon>Arthropoda</taxon>
        <taxon>Hexapoda</taxon>
        <taxon>Insecta</taxon>
        <taxon>Pterygota</taxon>
        <taxon>Neoptera</taxon>
        <taxon>Endopterygota</taxon>
        <taxon>Diptera</taxon>
        <taxon>Brachycera</taxon>
        <taxon>Stratiomyomorpha</taxon>
        <taxon>Stratiomyidae</taxon>
        <taxon>Hermetiinae</taxon>
        <taxon>Hermetia</taxon>
    </lineage>
</organism>
<evidence type="ECO:0000256" key="6">
    <source>
        <dbReference type="SAM" id="MobiDB-lite"/>
    </source>
</evidence>
<dbReference type="Proteomes" id="UP000594454">
    <property type="component" value="Chromosome 4"/>
</dbReference>
<feature type="domain" description="ORC6 first cyclin-like" evidence="7">
    <location>
        <begin position="10"/>
        <end position="97"/>
    </location>
</feature>
<dbReference type="GO" id="GO:0005664">
    <property type="term" value="C:nuclear origin of replication recognition complex"/>
    <property type="evidence" value="ECO:0007669"/>
    <property type="project" value="InterPro"/>
</dbReference>
<keyword evidence="4" id="KW-0238">DNA-binding</keyword>
<dbReference type="PANTHER" id="PTHR13394:SF0">
    <property type="entry name" value="ORIGIN RECOGNITION COMPLEX SUBUNIT 6"/>
    <property type="match status" value="1"/>
</dbReference>
<dbReference type="AlphaFoldDB" id="A0A7R8YXW1"/>
<dbReference type="OrthoDB" id="5552484at2759"/>
<feature type="domain" description="ORC6 second cyclin-like" evidence="8">
    <location>
        <begin position="100"/>
        <end position="185"/>
    </location>
</feature>
<dbReference type="PANTHER" id="PTHR13394">
    <property type="entry name" value="ORIGIN RECOGNITION COMPLEX SUBUNIT 6"/>
    <property type="match status" value="1"/>
</dbReference>
<evidence type="ECO:0000256" key="5">
    <source>
        <dbReference type="ARBA" id="ARBA00023242"/>
    </source>
</evidence>
<dbReference type="InParanoid" id="A0A7R8YXW1"/>
<proteinExistence type="inferred from homology"/>
<reference evidence="9 10" key="1">
    <citation type="submission" date="2020-11" db="EMBL/GenBank/DDBJ databases">
        <authorList>
            <person name="Wallbank WR R."/>
            <person name="Pardo Diaz C."/>
            <person name="Kozak K."/>
            <person name="Martin S."/>
            <person name="Jiggins C."/>
            <person name="Moest M."/>
            <person name="Warren A I."/>
            <person name="Generalovic N T."/>
            <person name="Byers J.R.P. K."/>
            <person name="Montejo-Kovacevich G."/>
            <person name="Yen C E."/>
        </authorList>
    </citation>
    <scope>NUCLEOTIDE SEQUENCE [LARGE SCALE GENOMIC DNA]</scope>
</reference>
<evidence type="ECO:0008006" key="11">
    <source>
        <dbReference type="Google" id="ProtNLM"/>
    </source>
</evidence>
<evidence type="ECO:0000313" key="10">
    <source>
        <dbReference type="Proteomes" id="UP000594454"/>
    </source>
</evidence>
<accession>A0A7R8YXW1</accession>
<dbReference type="InterPro" id="IPR008721">
    <property type="entry name" value="ORC6_cyclin_first"/>
</dbReference>
<gene>
    <name evidence="9" type="ORF">HERILL_LOCUS11484</name>
</gene>
<keyword evidence="3" id="KW-0235">DNA replication</keyword>
<sequence>MQKSETSVIDQLIRKLGLHGEEKLKEKTTELLRLLELKSSRTGSAINEYAKTVICIELATTPLGITFDSEIGLKLSGLRKTAYENYKRTFEKILELNKPVGINEICVQLGLHEYQKKATQFLEIYKKHLEGSTDEVDITHPQYAAMAVYQACKTGKGSKTVKPKLVTYSHLKSAQWTKLEQKWDNLLKDHMNTGAKPKKKIEANEQEVQNKENKTLNSSEKPKSLDEVGDYESWKQGMLDYAYAKLKKQALAQAK</sequence>
<evidence type="ECO:0000256" key="1">
    <source>
        <dbReference type="ARBA" id="ARBA00004123"/>
    </source>
</evidence>
<comment type="subcellular location">
    <subcellularLocation>
        <location evidence="1">Nucleus</location>
    </subcellularLocation>
</comment>
<evidence type="ECO:0000313" key="9">
    <source>
        <dbReference type="EMBL" id="CAD7088895.1"/>
    </source>
</evidence>
<dbReference type="InterPro" id="IPR020529">
    <property type="entry name" value="ORC6_met/pln"/>
</dbReference>
<evidence type="ECO:0000256" key="3">
    <source>
        <dbReference type="ARBA" id="ARBA00022705"/>
    </source>
</evidence>
<comment type="similarity">
    <text evidence="2">Belongs to the ORC6 family.</text>
</comment>
<dbReference type="Pfam" id="PF05460">
    <property type="entry name" value="ORC6"/>
    <property type="match status" value="1"/>
</dbReference>
<protein>
    <recommendedName>
        <fullName evidence="11">Origin recognition complex subunit 6</fullName>
    </recommendedName>
</protein>
<keyword evidence="5" id="KW-0539">Nucleus</keyword>
<dbReference type="FunCoup" id="A0A7R8YXW1">
    <property type="interactions" value="777"/>
</dbReference>
<evidence type="ECO:0000259" key="7">
    <source>
        <dbReference type="Pfam" id="PF05460"/>
    </source>
</evidence>
<dbReference type="GO" id="GO:0003677">
    <property type="term" value="F:DNA binding"/>
    <property type="evidence" value="ECO:0007669"/>
    <property type="project" value="UniProtKB-KW"/>
</dbReference>
<evidence type="ECO:0000256" key="2">
    <source>
        <dbReference type="ARBA" id="ARBA00010840"/>
    </source>
</evidence>
<evidence type="ECO:0000259" key="8">
    <source>
        <dbReference type="Pfam" id="PF21913"/>
    </source>
</evidence>
<feature type="region of interest" description="Disordered" evidence="6">
    <location>
        <begin position="190"/>
        <end position="228"/>
    </location>
</feature>
<dbReference type="OMA" id="RKSHYLN"/>
<dbReference type="Pfam" id="PF21913">
    <property type="entry name" value="ORC6_2nd"/>
    <property type="match status" value="1"/>
</dbReference>